<evidence type="ECO:0000313" key="1">
    <source>
        <dbReference type="EMBL" id="EKC36440.1"/>
    </source>
</evidence>
<protein>
    <submittedName>
        <fullName evidence="1">Uncharacterized protein</fullName>
    </submittedName>
</protein>
<dbReference type="InParanoid" id="K1R5G1"/>
<accession>K1R5G1</accession>
<dbReference type="AlphaFoldDB" id="K1R5G1"/>
<sequence length="245" mass="28211">MDTPTRKRKREIQEEENDELSFVFGTCGLHLKRRKKTSKSALPFPKNGKQLPQLPARFDHHDAQNEENGENVSPSNISWKPPKVVDKAVFTPEPLRRNDTLRRSLQRRVSMKVLRKKMKKFQDYSLPYDANFKYLNHLTLSYKSQFCRACKGSKVGYKSFEISIKGHTSLLSTSVTGAQESHLSSFIMPSLAHTMKSKFMYIKIRSTPPKRKITMLIVGGQPDREINELKVCQGSPCCVTKHLRR</sequence>
<proteinExistence type="predicted"/>
<reference evidence="1" key="1">
    <citation type="journal article" date="2012" name="Nature">
        <title>The oyster genome reveals stress adaptation and complexity of shell formation.</title>
        <authorList>
            <person name="Zhang G."/>
            <person name="Fang X."/>
            <person name="Guo X."/>
            <person name="Li L."/>
            <person name="Luo R."/>
            <person name="Xu F."/>
            <person name="Yang P."/>
            <person name="Zhang L."/>
            <person name="Wang X."/>
            <person name="Qi H."/>
            <person name="Xiong Z."/>
            <person name="Que H."/>
            <person name="Xie Y."/>
            <person name="Holland P.W."/>
            <person name="Paps J."/>
            <person name="Zhu Y."/>
            <person name="Wu F."/>
            <person name="Chen Y."/>
            <person name="Wang J."/>
            <person name="Peng C."/>
            <person name="Meng J."/>
            <person name="Yang L."/>
            <person name="Liu J."/>
            <person name="Wen B."/>
            <person name="Zhang N."/>
            <person name="Huang Z."/>
            <person name="Zhu Q."/>
            <person name="Feng Y."/>
            <person name="Mount A."/>
            <person name="Hedgecock D."/>
            <person name="Xu Z."/>
            <person name="Liu Y."/>
            <person name="Domazet-Loso T."/>
            <person name="Du Y."/>
            <person name="Sun X."/>
            <person name="Zhang S."/>
            <person name="Liu B."/>
            <person name="Cheng P."/>
            <person name="Jiang X."/>
            <person name="Li J."/>
            <person name="Fan D."/>
            <person name="Wang W."/>
            <person name="Fu W."/>
            <person name="Wang T."/>
            <person name="Wang B."/>
            <person name="Zhang J."/>
            <person name="Peng Z."/>
            <person name="Li Y."/>
            <person name="Li N."/>
            <person name="Wang J."/>
            <person name="Chen M."/>
            <person name="He Y."/>
            <person name="Tan F."/>
            <person name="Song X."/>
            <person name="Zheng Q."/>
            <person name="Huang R."/>
            <person name="Yang H."/>
            <person name="Du X."/>
            <person name="Chen L."/>
            <person name="Yang M."/>
            <person name="Gaffney P.M."/>
            <person name="Wang S."/>
            <person name="Luo L."/>
            <person name="She Z."/>
            <person name="Ming Y."/>
            <person name="Huang W."/>
            <person name="Zhang S."/>
            <person name="Huang B."/>
            <person name="Zhang Y."/>
            <person name="Qu T."/>
            <person name="Ni P."/>
            <person name="Miao G."/>
            <person name="Wang J."/>
            <person name="Wang Q."/>
            <person name="Steinberg C.E."/>
            <person name="Wang H."/>
            <person name="Li N."/>
            <person name="Qian L."/>
            <person name="Zhang G."/>
            <person name="Li Y."/>
            <person name="Yang H."/>
            <person name="Liu X."/>
            <person name="Wang J."/>
            <person name="Yin Y."/>
            <person name="Wang J."/>
        </authorList>
    </citation>
    <scope>NUCLEOTIDE SEQUENCE [LARGE SCALE GENOMIC DNA]</scope>
    <source>
        <strain evidence="1">05x7-T-G4-1.051#20</strain>
    </source>
</reference>
<gene>
    <name evidence="1" type="ORF">CGI_10018502</name>
</gene>
<dbReference type="HOGENOM" id="CLU_1134505_0_0_1"/>
<dbReference type="EMBL" id="JH816392">
    <property type="protein sequence ID" value="EKC36440.1"/>
    <property type="molecule type" value="Genomic_DNA"/>
</dbReference>
<organism evidence="1">
    <name type="scientific">Magallana gigas</name>
    <name type="common">Pacific oyster</name>
    <name type="synonym">Crassostrea gigas</name>
    <dbReference type="NCBI Taxonomy" id="29159"/>
    <lineage>
        <taxon>Eukaryota</taxon>
        <taxon>Metazoa</taxon>
        <taxon>Spiralia</taxon>
        <taxon>Lophotrochozoa</taxon>
        <taxon>Mollusca</taxon>
        <taxon>Bivalvia</taxon>
        <taxon>Autobranchia</taxon>
        <taxon>Pteriomorphia</taxon>
        <taxon>Ostreida</taxon>
        <taxon>Ostreoidea</taxon>
        <taxon>Ostreidae</taxon>
        <taxon>Magallana</taxon>
    </lineage>
</organism>
<name>K1R5G1_MAGGI</name>